<reference evidence="2" key="1">
    <citation type="journal article" date="2014" name="Int. J. Syst. Evol. Microbiol.">
        <title>Complete genome sequence of Corynebacterium casei LMG S-19264T (=DSM 44701T), isolated from a smear-ripened cheese.</title>
        <authorList>
            <consortium name="US DOE Joint Genome Institute (JGI-PGF)"/>
            <person name="Walter F."/>
            <person name="Albersmeier A."/>
            <person name="Kalinowski J."/>
            <person name="Ruckert C."/>
        </authorList>
    </citation>
    <scope>NUCLEOTIDE SEQUENCE</scope>
    <source>
        <strain evidence="2">KCTC 32437</strain>
    </source>
</reference>
<dbReference type="AlphaFoldDB" id="A0A918S6U5"/>
<feature type="domain" description="Cyclic nucleotide-binding" evidence="1">
    <location>
        <begin position="23"/>
        <end position="142"/>
    </location>
</feature>
<accession>A0A918S6U5</accession>
<evidence type="ECO:0000313" key="3">
    <source>
        <dbReference type="Proteomes" id="UP000646579"/>
    </source>
</evidence>
<keyword evidence="3" id="KW-1185">Reference proteome</keyword>
<dbReference type="InterPro" id="IPR018490">
    <property type="entry name" value="cNMP-bd_dom_sf"/>
</dbReference>
<dbReference type="InterPro" id="IPR014710">
    <property type="entry name" value="RmlC-like_jellyroll"/>
</dbReference>
<dbReference type="SUPFAM" id="SSF51206">
    <property type="entry name" value="cAMP-binding domain-like"/>
    <property type="match status" value="1"/>
</dbReference>
<dbReference type="PROSITE" id="PS50042">
    <property type="entry name" value="CNMP_BINDING_3"/>
    <property type="match status" value="1"/>
</dbReference>
<dbReference type="EMBL" id="BMZE01000002">
    <property type="protein sequence ID" value="GHA23497.1"/>
    <property type="molecule type" value="Genomic_DNA"/>
</dbReference>
<name>A0A918S6U5_9HYPH</name>
<dbReference type="Pfam" id="PF00027">
    <property type="entry name" value="cNMP_binding"/>
    <property type="match status" value="1"/>
</dbReference>
<protein>
    <recommendedName>
        <fullName evidence="1">Cyclic nucleotide-binding domain-containing protein</fullName>
    </recommendedName>
</protein>
<dbReference type="CDD" id="cd00038">
    <property type="entry name" value="CAP_ED"/>
    <property type="match status" value="1"/>
</dbReference>
<dbReference type="InterPro" id="IPR000595">
    <property type="entry name" value="cNMP-bd_dom"/>
</dbReference>
<evidence type="ECO:0000259" key="1">
    <source>
        <dbReference type="PROSITE" id="PS50042"/>
    </source>
</evidence>
<proteinExistence type="predicted"/>
<gene>
    <name evidence="2" type="ORF">GCM10007989_18730</name>
</gene>
<organism evidence="2 3">
    <name type="scientific">Devosia pacifica</name>
    <dbReference type="NCBI Taxonomy" id="1335967"/>
    <lineage>
        <taxon>Bacteria</taxon>
        <taxon>Pseudomonadati</taxon>
        <taxon>Pseudomonadota</taxon>
        <taxon>Alphaproteobacteria</taxon>
        <taxon>Hyphomicrobiales</taxon>
        <taxon>Devosiaceae</taxon>
        <taxon>Devosia</taxon>
    </lineage>
</organism>
<sequence>MRQRKWGMMRLEEAAALLSRAEFFDICDAEQRRLLAFSSERRQFAADEVVFKSDSIPGGAYLLISGTLKAQPDGGAAGKPYTISEAGSILAPMALFLARPRHITVTAVIETDTLFVPRDAFRKLLTQSPDLAERAAEVLRANIGSFVEALEPARRRMHEQR</sequence>
<comment type="caution">
    <text evidence="2">The sequence shown here is derived from an EMBL/GenBank/DDBJ whole genome shotgun (WGS) entry which is preliminary data.</text>
</comment>
<reference evidence="2" key="2">
    <citation type="submission" date="2020-09" db="EMBL/GenBank/DDBJ databases">
        <authorList>
            <person name="Sun Q."/>
            <person name="Kim S."/>
        </authorList>
    </citation>
    <scope>NUCLEOTIDE SEQUENCE</scope>
    <source>
        <strain evidence="2">KCTC 32437</strain>
    </source>
</reference>
<dbReference type="Proteomes" id="UP000646579">
    <property type="component" value="Unassembled WGS sequence"/>
</dbReference>
<evidence type="ECO:0000313" key="2">
    <source>
        <dbReference type="EMBL" id="GHA23497.1"/>
    </source>
</evidence>
<dbReference type="SMART" id="SM00100">
    <property type="entry name" value="cNMP"/>
    <property type="match status" value="1"/>
</dbReference>
<dbReference type="Gene3D" id="2.60.120.10">
    <property type="entry name" value="Jelly Rolls"/>
    <property type="match status" value="1"/>
</dbReference>